<evidence type="ECO:0000313" key="4">
    <source>
        <dbReference type="Proteomes" id="UP000193067"/>
    </source>
</evidence>
<dbReference type="AlphaFoldDB" id="A0A1Y2ISC5"/>
<keyword evidence="1" id="KW-1133">Transmembrane helix</keyword>
<keyword evidence="1" id="KW-0812">Transmembrane</keyword>
<feature type="transmembrane region" description="Helical" evidence="1">
    <location>
        <begin position="182"/>
        <end position="204"/>
    </location>
</feature>
<dbReference type="OrthoDB" id="2748062at2759"/>
<accession>A0A1Y2ISC5</accession>
<dbReference type="Pfam" id="PF20152">
    <property type="entry name" value="DUF6534"/>
    <property type="match status" value="1"/>
</dbReference>
<evidence type="ECO:0000256" key="1">
    <source>
        <dbReference type="SAM" id="Phobius"/>
    </source>
</evidence>
<keyword evidence="4" id="KW-1185">Reference proteome</keyword>
<feature type="transmembrane region" description="Helical" evidence="1">
    <location>
        <begin position="61"/>
        <end position="80"/>
    </location>
</feature>
<sequence length="283" mass="29628">MSESGRVSPAVSADQAALSFYAHRVLIVSTGVRYRLIGAAAVVFSTVTLGCTLGEFAGKEIWPHASLTFAAVILGFNGTLETILRHVKWLDFVAVTAAIVSDTLTAGVLITFLRTSRTGLRRTDSLVDRLIAYCLSTGLLIGITNAALCIVPADPGTSRLVAAQRPHRGTTPSSQSIFQSEALLFFGIVIAATKLYSNSVLVALNIRRSPLDGAEQTYPELILLSDVGAAAHRTPAANGLNRSPAATGAATRLAASAPSLQSDHGEDAYGFRGAFKVEAAGIC</sequence>
<gene>
    <name evidence="3" type="ORF">PYCCODRAFT_1467401</name>
</gene>
<dbReference type="InterPro" id="IPR045339">
    <property type="entry name" value="DUF6534"/>
</dbReference>
<keyword evidence="1" id="KW-0472">Membrane</keyword>
<evidence type="ECO:0000313" key="3">
    <source>
        <dbReference type="EMBL" id="OSD03111.1"/>
    </source>
</evidence>
<dbReference type="Proteomes" id="UP000193067">
    <property type="component" value="Unassembled WGS sequence"/>
</dbReference>
<reference evidence="3 4" key="1">
    <citation type="journal article" date="2015" name="Biotechnol. Biofuels">
        <title>Enhanced degradation of softwood versus hardwood by the white-rot fungus Pycnoporus coccineus.</title>
        <authorList>
            <person name="Couturier M."/>
            <person name="Navarro D."/>
            <person name="Chevret D."/>
            <person name="Henrissat B."/>
            <person name="Piumi F."/>
            <person name="Ruiz-Duenas F.J."/>
            <person name="Martinez A.T."/>
            <person name="Grigoriev I.V."/>
            <person name="Riley R."/>
            <person name="Lipzen A."/>
            <person name="Berrin J.G."/>
            <person name="Master E.R."/>
            <person name="Rosso M.N."/>
        </authorList>
    </citation>
    <scope>NUCLEOTIDE SEQUENCE [LARGE SCALE GENOMIC DNA]</scope>
    <source>
        <strain evidence="3 4">BRFM310</strain>
    </source>
</reference>
<dbReference type="EMBL" id="KZ084102">
    <property type="protein sequence ID" value="OSD03111.1"/>
    <property type="molecule type" value="Genomic_DNA"/>
</dbReference>
<dbReference type="STRING" id="1353009.A0A1Y2ISC5"/>
<feature type="domain" description="DUF6534" evidence="2">
    <location>
        <begin position="98"/>
        <end position="209"/>
    </location>
</feature>
<feature type="transmembrane region" description="Helical" evidence="1">
    <location>
        <begin position="130"/>
        <end position="153"/>
    </location>
</feature>
<organism evidence="3 4">
    <name type="scientific">Trametes coccinea (strain BRFM310)</name>
    <name type="common">Pycnoporus coccineus</name>
    <dbReference type="NCBI Taxonomy" id="1353009"/>
    <lineage>
        <taxon>Eukaryota</taxon>
        <taxon>Fungi</taxon>
        <taxon>Dikarya</taxon>
        <taxon>Basidiomycota</taxon>
        <taxon>Agaricomycotina</taxon>
        <taxon>Agaricomycetes</taxon>
        <taxon>Polyporales</taxon>
        <taxon>Polyporaceae</taxon>
        <taxon>Trametes</taxon>
    </lineage>
</organism>
<proteinExistence type="predicted"/>
<feature type="transmembrane region" description="Helical" evidence="1">
    <location>
        <begin position="92"/>
        <end position="110"/>
    </location>
</feature>
<name>A0A1Y2ISC5_TRAC3</name>
<evidence type="ECO:0000259" key="2">
    <source>
        <dbReference type="Pfam" id="PF20152"/>
    </source>
</evidence>
<protein>
    <recommendedName>
        <fullName evidence="2">DUF6534 domain-containing protein</fullName>
    </recommendedName>
</protein>
<feature type="transmembrane region" description="Helical" evidence="1">
    <location>
        <begin position="34"/>
        <end position="54"/>
    </location>
</feature>